<name>A0ABS8FTZ4_9FIRM</name>
<feature type="transmembrane region" description="Helical" evidence="1">
    <location>
        <begin position="40"/>
        <end position="61"/>
    </location>
</feature>
<proteinExistence type="predicted"/>
<organism evidence="2 3">
    <name type="scientific">Ruminococcus turbiniformis</name>
    <dbReference type="NCBI Taxonomy" id="2881258"/>
    <lineage>
        <taxon>Bacteria</taxon>
        <taxon>Bacillati</taxon>
        <taxon>Bacillota</taxon>
        <taxon>Clostridia</taxon>
        <taxon>Eubacteriales</taxon>
        <taxon>Oscillospiraceae</taxon>
        <taxon>Ruminococcus</taxon>
    </lineage>
</organism>
<keyword evidence="1" id="KW-0472">Membrane</keyword>
<evidence type="ECO:0000313" key="2">
    <source>
        <dbReference type="EMBL" id="MCC2253527.1"/>
    </source>
</evidence>
<accession>A0ABS8FTZ4</accession>
<sequence>MLNEKTWKAMAHQGHKEVTEKRDALQRAAHFAPAEGNEKAAYYIYQISNTVLFLYLFCLTVKLKLSWQLCFGIVFYFAGLCLCAVSVVNFAFPDDTGLNTNGVYRLSRNPMYVAYFIYFEEYWKTETEAFI</sequence>
<reference evidence="2 3" key="1">
    <citation type="submission" date="2021-10" db="EMBL/GenBank/DDBJ databases">
        <title>Anaerobic single-cell dispensing facilitates the cultivation of human gut bacteria.</title>
        <authorList>
            <person name="Afrizal A."/>
        </authorList>
    </citation>
    <scope>NUCLEOTIDE SEQUENCE [LARGE SCALE GENOMIC DNA]</scope>
    <source>
        <strain evidence="2 3">CLA-AA-H200</strain>
    </source>
</reference>
<feature type="transmembrane region" description="Helical" evidence="1">
    <location>
        <begin position="73"/>
        <end position="92"/>
    </location>
</feature>
<comment type="caution">
    <text evidence="2">The sequence shown here is derived from an EMBL/GenBank/DDBJ whole genome shotgun (WGS) entry which is preliminary data.</text>
</comment>
<gene>
    <name evidence="2" type="ORF">LKD70_03580</name>
</gene>
<dbReference type="RefSeq" id="WP_227706678.1">
    <property type="nucleotide sequence ID" value="NZ_JAJEQX010000004.1"/>
</dbReference>
<dbReference type="Gene3D" id="1.20.120.1630">
    <property type="match status" value="1"/>
</dbReference>
<dbReference type="Proteomes" id="UP001198151">
    <property type="component" value="Unassembled WGS sequence"/>
</dbReference>
<keyword evidence="3" id="KW-1185">Reference proteome</keyword>
<evidence type="ECO:0000256" key="1">
    <source>
        <dbReference type="SAM" id="Phobius"/>
    </source>
</evidence>
<evidence type="ECO:0000313" key="3">
    <source>
        <dbReference type="Proteomes" id="UP001198151"/>
    </source>
</evidence>
<dbReference type="EMBL" id="JAJEQX010000004">
    <property type="protein sequence ID" value="MCC2253527.1"/>
    <property type="molecule type" value="Genomic_DNA"/>
</dbReference>
<protein>
    <submittedName>
        <fullName evidence="2">Phosphatidylethanolamine N-methyltransferase family protein</fullName>
    </submittedName>
</protein>
<keyword evidence="1" id="KW-1133">Transmembrane helix</keyword>
<keyword evidence="1" id="KW-0812">Transmembrane</keyword>